<name>A0AA97CY66_9ACTN</name>
<evidence type="ECO:0000256" key="2">
    <source>
        <dbReference type="ARBA" id="ARBA00023125"/>
    </source>
</evidence>
<keyword evidence="2 4" id="KW-0238">DNA-binding</keyword>
<dbReference type="GO" id="GO:0045892">
    <property type="term" value="P:negative regulation of DNA-templated transcription"/>
    <property type="evidence" value="ECO:0007669"/>
    <property type="project" value="UniProtKB-ARBA"/>
</dbReference>
<dbReference type="GO" id="GO:0000976">
    <property type="term" value="F:transcription cis-regulatory region binding"/>
    <property type="evidence" value="ECO:0007669"/>
    <property type="project" value="TreeGrafter"/>
</dbReference>
<dbReference type="PROSITE" id="PS50977">
    <property type="entry name" value="HTH_TETR_2"/>
    <property type="match status" value="1"/>
</dbReference>
<accession>A0AA97CY66</accession>
<dbReference type="SUPFAM" id="SSF48498">
    <property type="entry name" value="Tetracyclin repressor-like, C-terminal domain"/>
    <property type="match status" value="1"/>
</dbReference>
<dbReference type="Gene3D" id="1.10.357.10">
    <property type="entry name" value="Tetracycline Repressor, domain 2"/>
    <property type="match status" value="1"/>
</dbReference>
<dbReference type="InterPro" id="IPR036271">
    <property type="entry name" value="Tet_transcr_reg_TetR-rel_C_sf"/>
</dbReference>
<dbReference type="InterPro" id="IPR050109">
    <property type="entry name" value="HTH-type_TetR-like_transc_reg"/>
</dbReference>
<dbReference type="PRINTS" id="PR00455">
    <property type="entry name" value="HTHTETR"/>
</dbReference>
<evidence type="ECO:0000256" key="3">
    <source>
        <dbReference type="ARBA" id="ARBA00023163"/>
    </source>
</evidence>
<keyword evidence="3" id="KW-0804">Transcription</keyword>
<dbReference type="RefSeq" id="WP_420039131.1">
    <property type="nucleotide sequence ID" value="NZ_CP128986.1"/>
</dbReference>
<evidence type="ECO:0000259" key="5">
    <source>
        <dbReference type="PROSITE" id="PS50977"/>
    </source>
</evidence>
<evidence type="ECO:0000256" key="1">
    <source>
        <dbReference type="ARBA" id="ARBA00023015"/>
    </source>
</evidence>
<feature type="DNA-binding region" description="H-T-H motif" evidence="4">
    <location>
        <begin position="33"/>
        <end position="52"/>
    </location>
</feature>
<dbReference type="InterPro" id="IPR001647">
    <property type="entry name" value="HTH_TetR"/>
</dbReference>
<dbReference type="Pfam" id="PF00440">
    <property type="entry name" value="TetR_N"/>
    <property type="match status" value="1"/>
</dbReference>
<sequence>MPKVTQAHLDARRQQIIDAARALFATRGFARTSMSDLVEDSGMSTGAIYRYFKSKDEIVAAICDQSTESLPNELTPESIDGFLQHIRTLAREDNHARLVAQIYAEAAVSDPLAALVQSQLNELRAAIAALMPDRAPTDAQGVADSFIALCRGYSQQLAVCGDVDPAPYTAALIRITST</sequence>
<dbReference type="EMBL" id="CP128986">
    <property type="protein sequence ID" value="WOC13299.1"/>
    <property type="molecule type" value="Genomic_DNA"/>
</dbReference>
<feature type="domain" description="HTH tetR-type" evidence="5">
    <location>
        <begin position="10"/>
        <end position="70"/>
    </location>
</feature>
<dbReference type="AlphaFoldDB" id="A0AA97CY66"/>
<gene>
    <name evidence="6" type="primary">betI_3</name>
    <name evidence="6" type="ORF">MP11Mi_24000</name>
</gene>
<proteinExistence type="predicted"/>
<dbReference type="InterPro" id="IPR009057">
    <property type="entry name" value="Homeodomain-like_sf"/>
</dbReference>
<dbReference type="PANTHER" id="PTHR30055">
    <property type="entry name" value="HTH-TYPE TRANSCRIPTIONAL REGULATOR RUTR"/>
    <property type="match status" value="1"/>
</dbReference>
<dbReference type="PANTHER" id="PTHR30055:SF234">
    <property type="entry name" value="HTH-TYPE TRANSCRIPTIONAL REGULATOR BETI"/>
    <property type="match status" value="1"/>
</dbReference>
<reference evidence="6" key="1">
    <citation type="submission" date="2023-06" db="EMBL/GenBank/DDBJ databases">
        <title>Gordonia sp. nov. and Pseudochrobactrum sp. nov., two species isolated from the burying beetle Nicrophorus vespilloides.</title>
        <authorList>
            <person name="Poehlein A."/>
            <person name="Guzman J."/>
            <person name="Daniel R."/>
            <person name="Vilcinskas A."/>
        </authorList>
    </citation>
    <scope>NUCLEOTIDE SEQUENCE</scope>
    <source>
        <strain evidence="6">MP11Mi</strain>
    </source>
</reference>
<organism evidence="6">
    <name type="scientific">Gordonia sp. MP11Mi</name>
    <dbReference type="NCBI Taxonomy" id="3022769"/>
    <lineage>
        <taxon>Bacteria</taxon>
        <taxon>Bacillati</taxon>
        <taxon>Actinomycetota</taxon>
        <taxon>Actinomycetes</taxon>
        <taxon>Mycobacteriales</taxon>
        <taxon>Gordoniaceae</taxon>
        <taxon>Gordonia</taxon>
    </lineage>
</organism>
<protein>
    <submittedName>
        <fullName evidence="6">HTH-type transcriptional regulator BetI</fullName>
    </submittedName>
</protein>
<dbReference type="SUPFAM" id="SSF46689">
    <property type="entry name" value="Homeodomain-like"/>
    <property type="match status" value="1"/>
</dbReference>
<evidence type="ECO:0000256" key="4">
    <source>
        <dbReference type="PROSITE-ProRule" id="PRU00335"/>
    </source>
</evidence>
<evidence type="ECO:0000313" key="6">
    <source>
        <dbReference type="EMBL" id="WOC13299.1"/>
    </source>
</evidence>
<dbReference type="FunFam" id="1.10.10.60:FF:000141">
    <property type="entry name" value="TetR family transcriptional regulator"/>
    <property type="match status" value="1"/>
</dbReference>
<dbReference type="GO" id="GO:0003700">
    <property type="term" value="F:DNA-binding transcription factor activity"/>
    <property type="evidence" value="ECO:0007669"/>
    <property type="project" value="TreeGrafter"/>
</dbReference>
<keyword evidence="1" id="KW-0805">Transcription regulation</keyword>